<dbReference type="Gene3D" id="3.40.50.150">
    <property type="entry name" value="Vaccinia Virus protein VP39"/>
    <property type="match status" value="1"/>
</dbReference>
<evidence type="ECO:0000256" key="4">
    <source>
        <dbReference type="ARBA" id="ARBA00022694"/>
    </source>
</evidence>
<keyword evidence="3 5" id="KW-0949">S-adenosyl-L-methionine</keyword>
<dbReference type="PIRSF" id="PIRSF017269">
    <property type="entry name" value="GCD14"/>
    <property type="match status" value="1"/>
</dbReference>
<evidence type="ECO:0000256" key="2">
    <source>
        <dbReference type="ARBA" id="ARBA00022679"/>
    </source>
</evidence>
<dbReference type="CDD" id="cd02440">
    <property type="entry name" value="AdoMet_MTases"/>
    <property type="match status" value="1"/>
</dbReference>
<dbReference type="STRING" id="1888995.BD935_00830"/>
<evidence type="ECO:0000256" key="1">
    <source>
        <dbReference type="ARBA" id="ARBA00022603"/>
    </source>
</evidence>
<keyword evidence="2" id="KW-0808">Transferase</keyword>
<dbReference type="Proteomes" id="UP000183080">
    <property type="component" value="Unassembled WGS sequence"/>
</dbReference>
<evidence type="ECO:0000256" key="3">
    <source>
        <dbReference type="ARBA" id="ARBA00022691"/>
    </source>
</evidence>
<name>A0A1J5TVD3_9ARCH</name>
<feature type="binding site" evidence="5">
    <location>
        <position position="165"/>
    </location>
    <ligand>
        <name>S-adenosyl-L-methionine</name>
        <dbReference type="ChEBI" id="CHEBI:59789"/>
    </ligand>
</feature>
<dbReference type="SUPFAM" id="SSF53335">
    <property type="entry name" value="S-adenosyl-L-methionine-dependent methyltransferases"/>
    <property type="match status" value="1"/>
</dbReference>
<dbReference type="GO" id="GO:0030488">
    <property type="term" value="P:tRNA methylation"/>
    <property type="evidence" value="ECO:0007669"/>
    <property type="project" value="InterPro"/>
</dbReference>
<dbReference type="EMBL" id="MIZA01000012">
    <property type="protein sequence ID" value="OIR20461.1"/>
    <property type="molecule type" value="Genomic_DNA"/>
</dbReference>
<dbReference type="PANTHER" id="PTHR12133">
    <property type="entry name" value="TRNA (ADENINE(58)-N(1))-METHYLTRANSFERASE"/>
    <property type="match status" value="1"/>
</dbReference>
<reference evidence="7 8" key="1">
    <citation type="submission" date="2016-08" db="EMBL/GenBank/DDBJ databases">
        <title>New Insights into Marine Group III Euryarchaeota, from dark to light.</title>
        <authorList>
            <person name="Haro-Moreno J.M."/>
            <person name="Rodriguez-Valera F."/>
            <person name="Lopez-Garcia P."/>
            <person name="Moreira D."/>
            <person name="Martin-Cuadrado A.B."/>
        </authorList>
    </citation>
    <scope>NUCLEOTIDE SEQUENCE [LARGE SCALE GENOMIC DNA]</scope>
    <source>
        <strain evidence="7">CG-Epi1</strain>
    </source>
</reference>
<dbReference type="InterPro" id="IPR029063">
    <property type="entry name" value="SAM-dependent_MTases_sf"/>
</dbReference>
<dbReference type="GO" id="GO:0031515">
    <property type="term" value="C:tRNA (m1A) methyltransferase complex"/>
    <property type="evidence" value="ECO:0007669"/>
    <property type="project" value="InterPro"/>
</dbReference>
<dbReference type="PROSITE" id="PS51620">
    <property type="entry name" value="SAM_TRM61"/>
    <property type="match status" value="1"/>
</dbReference>
<dbReference type="PANTHER" id="PTHR12133:SF1">
    <property type="entry name" value="TRNA (ADENINE(58)-N(1))-METHYLTRANSFERASE, MITOCHONDRIAL"/>
    <property type="match status" value="1"/>
</dbReference>
<gene>
    <name evidence="7" type="ORF">BD935_00830</name>
</gene>
<evidence type="ECO:0000259" key="6">
    <source>
        <dbReference type="Pfam" id="PF08704"/>
    </source>
</evidence>
<feature type="binding site" evidence="5">
    <location>
        <position position="126"/>
    </location>
    <ligand>
        <name>S-adenosyl-L-methionine</name>
        <dbReference type="ChEBI" id="CHEBI:59789"/>
    </ligand>
</feature>
<dbReference type="InterPro" id="IPR014816">
    <property type="entry name" value="tRNA_MeTrfase_Gcd14"/>
</dbReference>
<dbReference type="GO" id="GO:0160107">
    <property type="term" value="F:tRNA (adenine(58)-N1)-methyltransferase activity"/>
    <property type="evidence" value="ECO:0007669"/>
    <property type="project" value="InterPro"/>
</dbReference>
<sequence length="247" mass="27659">MADWCLLVIDNKSHLVNLDSKIIEIKNFGNFPSEFLKGQKKGVEFDLFSKKGKLLPHNLSDIQKNLIRGPQIISPKDIAWLVYSSDVKSNDIVIEAGGGSGALTTALAQSAFPKGKVITFEKNKKHLEIVKKNLKLSQFSGQVELRNEELNDQTEIISCNSIILDLPDPQELVKWAEKSLVLGGKLLCYVPTINQVENLLSSLNGWSEIEINEMMHRTWQSRLEAIRPNTNILGHTGFIVSARLLNK</sequence>
<evidence type="ECO:0000313" key="7">
    <source>
        <dbReference type="EMBL" id="OIR20461.1"/>
    </source>
</evidence>
<dbReference type="AlphaFoldDB" id="A0A1J5TVD3"/>
<dbReference type="Pfam" id="PF08704">
    <property type="entry name" value="GCD14"/>
    <property type="match status" value="1"/>
</dbReference>
<feature type="domain" description="tRNA (adenine(58)-N(1))-methyltransferase catalytic subunit TRM61 C-terminal" evidence="6">
    <location>
        <begin position="70"/>
        <end position="226"/>
    </location>
</feature>
<dbReference type="InterPro" id="IPR049470">
    <property type="entry name" value="TRM61_C"/>
</dbReference>
<feature type="binding site" evidence="5">
    <location>
        <begin position="100"/>
        <end position="103"/>
    </location>
    <ligand>
        <name>S-adenosyl-L-methionine</name>
        <dbReference type="ChEBI" id="CHEBI:59789"/>
    </ligand>
</feature>
<keyword evidence="1" id="KW-0489">Methyltransferase</keyword>
<organism evidence="7 8">
    <name type="scientific">Marine Group III euryarchaeote CG-Epi1</name>
    <dbReference type="NCBI Taxonomy" id="1888995"/>
    <lineage>
        <taxon>Archaea</taxon>
        <taxon>Methanobacteriati</taxon>
        <taxon>Thermoplasmatota</taxon>
        <taxon>Thermoplasmata</taxon>
        <taxon>Candidatus Thermoprofundales</taxon>
    </lineage>
</organism>
<protein>
    <recommendedName>
        <fullName evidence="6">tRNA (adenine(58)-N(1))-methyltransferase catalytic subunit TRM61 C-terminal domain-containing protein</fullName>
    </recommendedName>
</protein>
<accession>A0A1J5TVD3</accession>
<evidence type="ECO:0000313" key="8">
    <source>
        <dbReference type="Proteomes" id="UP000183080"/>
    </source>
</evidence>
<keyword evidence="4" id="KW-0819">tRNA processing</keyword>
<proteinExistence type="predicted"/>
<comment type="caution">
    <text evidence="7">The sequence shown here is derived from an EMBL/GenBank/DDBJ whole genome shotgun (WGS) entry which is preliminary data.</text>
</comment>
<feature type="binding site" evidence="5">
    <location>
        <position position="121"/>
    </location>
    <ligand>
        <name>S-adenosyl-L-methionine</name>
        <dbReference type="ChEBI" id="CHEBI:59789"/>
    </ligand>
</feature>
<evidence type="ECO:0000256" key="5">
    <source>
        <dbReference type="PIRSR" id="PIRSR017269-1"/>
    </source>
</evidence>